<organism evidence="1 2">
    <name type="scientific">Ruthenibacterium lactatiformans</name>
    <dbReference type="NCBI Taxonomy" id="1550024"/>
    <lineage>
        <taxon>Bacteria</taxon>
        <taxon>Bacillati</taxon>
        <taxon>Bacillota</taxon>
        <taxon>Clostridia</taxon>
        <taxon>Eubacteriales</taxon>
        <taxon>Oscillospiraceae</taxon>
        <taxon>Ruthenibacterium</taxon>
    </lineage>
</organism>
<accession>A0A0D8IWI4</accession>
<keyword evidence="2" id="KW-1185">Reference proteome</keyword>
<dbReference type="AlphaFoldDB" id="A0A0D8IWI4"/>
<protein>
    <submittedName>
        <fullName evidence="1">Uncharacterized protein</fullName>
    </submittedName>
</protein>
<reference evidence="1" key="1">
    <citation type="submission" date="2015-02" db="EMBL/GenBank/DDBJ databases">
        <title>A novel member of the family Ruminococcaceae isolated from human feces.</title>
        <authorList>
            <person name="Shkoporov A.N."/>
            <person name="Chaplin A.V."/>
            <person name="Motuzova O.V."/>
            <person name="Kafarskaia L.I."/>
            <person name="Khokhlova E.V."/>
            <person name="Efimov B.A."/>
        </authorList>
    </citation>
    <scope>NUCLEOTIDE SEQUENCE [LARGE SCALE GENOMIC DNA]</scope>
    <source>
        <strain evidence="1">585-1</strain>
    </source>
</reference>
<dbReference type="EMBL" id="JXXK01000024">
    <property type="protein sequence ID" value="KJF39047.1"/>
    <property type="molecule type" value="Genomic_DNA"/>
</dbReference>
<dbReference type="Proteomes" id="UP000032483">
    <property type="component" value="Unassembled WGS sequence"/>
</dbReference>
<name>A0A0D8IWI4_9FIRM</name>
<sequence length="122" mass="13200">MLLCFFENGRTHRHGAVTSISYTCARGKPGHFQSFGNAAEKIFPAVEIYSGKSLTTQTVMCMITDRNCNTKKFSSGTRGRGRPFAKGRGIAAGGAYTIYKARRKAAPCPINKGGNCTCLHSM</sequence>
<comment type="caution">
    <text evidence="1">The sequence shown here is derived from an EMBL/GenBank/DDBJ whole genome shotgun (WGS) entry which is preliminary data.</text>
</comment>
<evidence type="ECO:0000313" key="1">
    <source>
        <dbReference type="EMBL" id="KJF39047.1"/>
    </source>
</evidence>
<gene>
    <name evidence="1" type="ORF">TQ39_14265</name>
</gene>
<proteinExistence type="predicted"/>
<evidence type="ECO:0000313" key="2">
    <source>
        <dbReference type="Proteomes" id="UP000032483"/>
    </source>
</evidence>